<accession>A0A2G1QM63</accession>
<dbReference type="EMBL" id="PDVP01000007">
    <property type="protein sequence ID" value="PHP66559.1"/>
    <property type="molecule type" value="Genomic_DNA"/>
</dbReference>
<dbReference type="AlphaFoldDB" id="A0A2G1QM63"/>
<gene>
    <name evidence="1" type="ORF">CSC94_12785</name>
</gene>
<dbReference type="OrthoDB" id="7904648at2"/>
<keyword evidence="2" id="KW-1185">Reference proteome</keyword>
<organism evidence="1 2">
    <name type="scientific">Zhengella mangrovi</name>
    <dbReference type="NCBI Taxonomy" id="1982044"/>
    <lineage>
        <taxon>Bacteria</taxon>
        <taxon>Pseudomonadati</taxon>
        <taxon>Pseudomonadota</taxon>
        <taxon>Alphaproteobacteria</taxon>
        <taxon>Hyphomicrobiales</taxon>
        <taxon>Notoacmeibacteraceae</taxon>
        <taxon>Zhengella</taxon>
    </lineage>
</organism>
<reference evidence="1 2" key="1">
    <citation type="submission" date="2017-10" db="EMBL/GenBank/DDBJ databases">
        <title>Sedimentibacterium mangrovi gen. nov., sp. nov., a novel member of family Phyllobacteriacea isolated from mangrove sediment.</title>
        <authorList>
            <person name="Liao H."/>
            <person name="Tian Y."/>
        </authorList>
    </citation>
    <scope>NUCLEOTIDE SEQUENCE [LARGE SCALE GENOMIC DNA]</scope>
    <source>
        <strain evidence="1 2">X9-2-2</strain>
    </source>
</reference>
<name>A0A2G1QM63_9HYPH</name>
<dbReference type="InterPro" id="IPR021283">
    <property type="entry name" value="Phage_Wedge1"/>
</dbReference>
<sequence length="267" mass="30622">MIADFEMVEREVNRVLTQYRESPKLLHMIRTYLRHLEAIAQRIEVIPDAFHLNTAVGDQLTIIGKRMGWPRCHCVCKTQPVFGFECYGVTSPYQIAGFCEENSDWIDCAPSGYSELCINDDELYRKFLKVRAYQVDRRVDIDALESAVQIFWGDTARVLFTDFRTVVVAPGRDLTVAERNVLQLYPRVLPIAVGTVVRFHFDPMTRVFGFGDGWGGFCDDVWPDGTTLGDEYGNQITDSNWTSFLVEGVQRDSPWMCMEDVRPYDCA</sequence>
<dbReference type="RefSeq" id="WP_099306745.1">
    <property type="nucleotide sequence ID" value="NZ_PDVP01000007.1"/>
</dbReference>
<protein>
    <submittedName>
        <fullName evidence="1">Uncharacterized protein</fullName>
    </submittedName>
</protein>
<dbReference type="Proteomes" id="UP000221168">
    <property type="component" value="Unassembled WGS sequence"/>
</dbReference>
<dbReference type="Pfam" id="PF11041">
    <property type="entry name" value="Phage_Wedge1"/>
    <property type="match status" value="1"/>
</dbReference>
<proteinExistence type="predicted"/>
<comment type="caution">
    <text evidence="1">The sequence shown here is derived from an EMBL/GenBank/DDBJ whole genome shotgun (WGS) entry which is preliminary data.</text>
</comment>
<evidence type="ECO:0000313" key="1">
    <source>
        <dbReference type="EMBL" id="PHP66559.1"/>
    </source>
</evidence>
<evidence type="ECO:0000313" key="2">
    <source>
        <dbReference type="Proteomes" id="UP000221168"/>
    </source>
</evidence>